<accession>R7U9W2</accession>
<dbReference type="PANTHER" id="PTHR12740:SF4">
    <property type="entry name" value="JNK1_MAPK8-ASSOCIATED MEMBRANE PROTEIN"/>
    <property type="match status" value="1"/>
</dbReference>
<reference evidence="4" key="3">
    <citation type="submission" date="2015-06" db="UniProtKB">
        <authorList>
            <consortium name="EnsemblMetazoa"/>
        </authorList>
    </citation>
    <scope>IDENTIFICATION</scope>
</reference>
<keyword evidence="2" id="KW-0732">Signal</keyword>
<reference evidence="3 5" key="2">
    <citation type="journal article" date="2013" name="Nature">
        <title>Insights into bilaterian evolution from three spiralian genomes.</title>
        <authorList>
            <person name="Simakov O."/>
            <person name="Marletaz F."/>
            <person name="Cho S.J."/>
            <person name="Edsinger-Gonzales E."/>
            <person name="Havlak P."/>
            <person name="Hellsten U."/>
            <person name="Kuo D.H."/>
            <person name="Larsson T."/>
            <person name="Lv J."/>
            <person name="Arendt D."/>
            <person name="Savage R."/>
            <person name="Osoegawa K."/>
            <person name="de Jong P."/>
            <person name="Grimwood J."/>
            <person name="Chapman J.A."/>
            <person name="Shapiro H."/>
            <person name="Aerts A."/>
            <person name="Otillar R.P."/>
            <person name="Terry A.Y."/>
            <person name="Boore J.L."/>
            <person name="Grigoriev I.V."/>
            <person name="Lindberg D.R."/>
            <person name="Seaver E.C."/>
            <person name="Weisblat D.A."/>
            <person name="Putnam N.H."/>
            <person name="Rokhsar D.S."/>
        </authorList>
    </citation>
    <scope>NUCLEOTIDE SEQUENCE</scope>
    <source>
        <strain evidence="3 5">I ESC-2004</strain>
    </source>
</reference>
<keyword evidence="1" id="KW-0472">Membrane</keyword>
<keyword evidence="1" id="KW-1133">Transmembrane helix</keyword>
<dbReference type="Proteomes" id="UP000014760">
    <property type="component" value="Unassembled WGS sequence"/>
</dbReference>
<gene>
    <name evidence="3" type="ORF">CAPTEDRAFT_151190</name>
</gene>
<dbReference type="STRING" id="283909.R7U9W2"/>
<dbReference type="GO" id="GO:0006986">
    <property type="term" value="P:response to unfolded protein"/>
    <property type="evidence" value="ECO:0007669"/>
    <property type="project" value="InterPro"/>
</dbReference>
<name>R7U9W2_CAPTE</name>
<keyword evidence="5" id="KW-1185">Reference proteome</keyword>
<evidence type="ECO:0000256" key="2">
    <source>
        <dbReference type="SAM" id="SignalP"/>
    </source>
</evidence>
<feature type="transmembrane region" description="Helical" evidence="1">
    <location>
        <begin position="268"/>
        <end position="286"/>
    </location>
</feature>
<dbReference type="EMBL" id="KB303655">
    <property type="protein sequence ID" value="ELU02906.1"/>
    <property type="molecule type" value="Genomic_DNA"/>
</dbReference>
<dbReference type="GO" id="GO:0031625">
    <property type="term" value="F:ubiquitin protein ligase binding"/>
    <property type="evidence" value="ECO:0007669"/>
    <property type="project" value="TreeGrafter"/>
</dbReference>
<feature type="transmembrane region" description="Helical" evidence="1">
    <location>
        <begin position="74"/>
        <end position="92"/>
    </location>
</feature>
<dbReference type="Pfam" id="PF05571">
    <property type="entry name" value="JAMP"/>
    <property type="match status" value="1"/>
</dbReference>
<dbReference type="GO" id="GO:0036503">
    <property type="term" value="P:ERAD pathway"/>
    <property type="evidence" value="ECO:0007669"/>
    <property type="project" value="TreeGrafter"/>
</dbReference>
<feature type="chain" id="PRO_5008787806" description="JNK1/MAPK8-associated membrane protein" evidence="2">
    <location>
        <begin position="20"/>
        <end position="324"/>
    </location>
</feature>
<keyword evidence="1" id="KW-0812">Transmembrane</keyword>
<feature type="signal peptide" evidence="2">
    <location>
        <begin position="1"/>
        <end position="19"/>
    </location>
</feature>
<dbReference type="OMA" id="CPGIYCG"/>
<evidence type="ECO:0000313" key="5">
    <source>
        <dbReference type="Proteomes" id="UP000014760"/>
    </source>
</evidence>
<feature type="transmembrane region" description="Helical" evidence="1">
    <location>
        <begin position="292"/>
        <end position="309"/>
    </location>
</feature>
<evidence type="ECO:0000313" key="3">
    <source>
        <dbReference type="EMBL" id="ELU02906.1"/>
    </source>
</evidence>
<feature type="transmembrane region" description="Helical" evidence="1">
    <location>
        <begin position="167"/>
        <end position="191"/>
    </location>
</feature>
<feature type="transmembrane region" description="Helical" evidence="1">
    <location>
        <begin position="203"/>
        <end position="225"/>
    </location>
</feature>
<protein>
    <recommendedName>
        <fullName evidence="6">JNK1/MAPK8-associated membrane protein</fullName>
    </recommendedName>
</protein>
<dbReference type="EMBL" id="AMQN01008651">
    <property type="status" value="NOT_ANNOTATED_CDS"/>
    <property type="molecule type" value="Genomic_DNA"/>
</dbReference>
<feature type="transmembrane region" description="Helical" evidence="1">
    <location>
        <begin position="104"/>
        <end position="125"/>
    </location>
</feature>
<sequence length="324" mass="36650">MAPLFLTLSLSILIFPVHSNEIVIEPSKCPGEYCGRVLDSIGNYSDCMACPRSWRPDEHSICQKCSEDPGFYDWLYLGFMFLIAPALHCFFIDFTNKRKNSGLIVLHISALLECSVAAIVCLTIIEPVGSLNIRSCRVQHLADWYTMLYNPSPDYINTLHCTQEAVYPLYTIVMIYYALDLLCMMLARPLLSAKFVNNRGTKSIYAALYFIPVLIVSHAVLAGLIYYSFPYIVLVVSIVTNATHFAFFKEQSMMKLFLDNVKDPRNIAILLCHWLLHAFGIVAVTQLQQPTFHAPFLCLIPFPALFYLMTVKFTDPQQLDNAGG</sequence>
<dbReference type="FunCoup" id="R7U9W2">
    <property type="interactions" value="141"/>
</dbReference>
<organism evidence="3">
    <name type="scientific">Capitella teleta</name>
    <name type="common">Polychaete worm</name>
    <dbReference type="NCBI Taxonomy" id="283909"/>
    <lineage>
        <taxon>Eukaryota</taxon>
        <taxon>Metazoa</taxon>
        <taxon>Spiralia</taxon>
        <taxon>Lophotrochozoa</taxon>
        <taxon>Annelida</taxon>
        <taxon>Polychaeta</taxon>
        <taxon>Sedentaria</taxon>
        <taxon>Scolecida</taxon>
        <taxon>Capitellidae</taxon>
        <taxon>Capitella</taxon>
    </lineage>
</organism>
<dbReference type="InterPro" id="IPR008485">
    <property type="entry name" value="JAMP"/>
</dbReference>
<reference evidence="5" key="1">
    <citation type="submission" date="2012-12" db="EMBL/GenBank/DDBJ databases">
        <authorList>
            <person name="Hellsten U."/>
            <person name="Grimwood J."/>
            <person name="Chapman J.A."/>
            <person name="Shapiro H."/>
            <person name="Aerts A."/>
            <person name="Otillar R.P."/>
            <person name="Terry A.Y."/>
            <person name="Boore J.L."/>
            <person name="Simakov O."/>
            <person name="Marletaz F."/>
            <person name="Cho S.-J."/>
            <person name="Edsinger-Gonzales E."/>
            <person name="Havlak P."/>
            <person name="Kuo D.-H."/>
            <person name="Larsson T."/>
            <person name="Lv J."/>
            <person name="Arendt D."/>
            <person name="Savage R."/>
            <person name="Osoegawa K."/>
            <person name="de Jong P."/>
            <person name="Lindberg D.R."/>
            <person name="Seaver E.C."/>
            <person name="Weisblat D.A."/>
            <person name="Putnam N.H."/>
            <person name="Grigoriev I.V."/>
            <person name="Rokhsar D.S."/>
        </authorList>
    </citation>
    <scope>NUCLEOTIDE SEQUENCE</scope>
    <source>
        <strain evidence="5">I ESC-2004</strain>
    </source>
</reference>
<dbReference type="OrthoDB" id="5920264at2759"/>
<dbReference type="GO" id="GO:0016020">
    <property type="term" value="C:membrane"/>
    <property type="evidence" value="ECO:0007669"/>
    <property type="project" value="InterPro"/>
</dbReference>
<evidence type="ECO:0008006" key="6">
    <source>
        <dbReference type="Google" id="ProtNLM"/>
    </source>
</evidence>
<dbReference type="PANTHER" id="PTHR12740">
    <property type="entry name" value="JNK1/MAPK8-ASSOCIATED MEMBRANE PROTEIN"/>
    <property type="match status" value="1"/>
</dbReference>
<feature type="transmembrane region" description="Helical" evidence="1">
    <location>
        <begin position="231"/>
        <end position="248"/>
    </location>
</feature>
<evidence type="ECO:0000256" key="1">
    <source>
        <dbReference type="SAM" id="Phobius"/>
    </source>
</evidence>
<dbReference type="AlphaFoldDB" id="R7U9W2"/>
<dbReference type="HOGENOM" id="CLU_062918_1_0_1"/>
<evidence type="ECO:0000313" key="4">
    <source>
        <dbReference type="EnsemblMetazoa" id="CapteP151190"/>
    </source>
</evidence>
<dbReference type="EnsemblMetazoa" id="CapteT151190">
    <property type="protein sequence ID" value="CapteP151190"/>
    <property type="gene ID" value="CapteG151190"/>
</dbReference>
<proteinExistence type="predicted"/>